<keyword evidence="5 8" id="KW-0472">Membrane</keyword>
<sequence>MKIAMGTSREAAAQPDCIRALGVEFISTFLFVSASVAATVAAEKLEAGALVGLMAVAVTQALFVAAVVPAAHISGGHLNPAVTLGLLAGGHMTVVRSVLYWIDQLLASSAACLLVQYLSGGLSIPVHTLGSGVGQLQGVIWEIVLTFSLLFTVYGAIVDPNRGAVDGLGPTLTGFLVGANTIAGGAFTGASMNPARSFGPALVTWNWTNHWVYWVGPMIGGGLCGLIYQKLFITKSHHVLIPTHEDGAYL</sequence>
<dbReference type="SUPFAM" id="SSF81338">
    <property type="entry name" value="Aquaporin-like"/>
    <property type="match status" value="1"/>
</dbReference>
<feature type="transmembrane region" description="Helical" evidence="8">
    <location>
        <begin position="139"/>
        <end position="158"/>
    </location>
</feature>
<keyword evidence="2 7" id="KW-0813">Transport</keyword>
<evidence type="ECO:0000256" key="8">
    <source>
        <dbReference type="SAM" id="Phobius"/>
    </source>
</evidence>
<dbReference type="Gramene" id="FCD_00021269-RA">
    <property type="protein sequence ID" value="FCD_00021269-RA:cds"/>
    <property type="gene ID" value="FCD_00021269"/>
</dbReference>
<reference evidence="9" key="1">
    <citation type="submission" date="2023-07" db="EMBL/GenBank/DDBJ databases">
        <title>draft genome sequence of fig (Ficus carica).</title>
        <authorList>
            <person name="Takahashi T."/>
            <person name="Nishimura K."/>
        </authorList>
    </citation>
    <scope>NUCLEOTIDE SEQUENCE</scope>
</reference>
<evidence type="ECO:0000256" key="6">
    <source>
        <dbReference type="ARBA" id="ARBA00038477"/>
    </source>
</evidence>
<protein>
    <recommendedName>
        <fullName evidence="11">Aquaporin TIP4-1</fullName>
    </recommendedName>
</protein>
<evidence type="ECO:0000256" key="2">
    <source>
        <dbReference type="ARBA" id="ARBA00022448"/>
    </source>
</evidence>
<feature type="transmembrane region" description="Helical" evidence="8">
    <location>
        <begin position="211"/>
        <end position="228"/>
    </location>
</feature>
<dbReference type="PROSITE" id="PS00221">
    <property type="entry name" value="MIP"/>
    <property type="match status" value="1"/>
</dbReference>
<evidence type="ECO:0000256" key="4">
    <source>
        <dbReference type="ARBA" id="ARBA00022989"/>
    </source>
</evidence>
<proteinExistence type="inferred from homology"/>
<keyword evidence="4 8" id="KW-1133">Transmembrane helix</keyword>
<dbReference type="PRINTS" id="PR00783">
    <property type="entry name" value="MINTRINSICP"/>
</dbReference>
<organism evidence="9 10">
    <name type="scientific">Ficus carica</name>
    <name type="common">Common fig</name>
    <dbReference type="NCBI Taxonomy" id="3494"/>
    <lineage>
        <taxon>Eukaryota</taxon>
        <taxon>Viridiplantae</taxon>
        <taxon>Streptophyta</taxon>
        <taxon>Embryophyta</taxon>
        <taxon>Tracheophyta</taxon>
        <taxon>Spermatophyta</taxon>
        <taxon>Magnoliopsida</taxon>
        <taxon>eudicotyledons</taxon>
        <taxon>Gunneridae</taxon>
        <taxon>Pentapetalae</taxon>
        <taxon>rosids</taxon>
        <taxon>fabids</taxon>
        <taxon>Rosales</taxon>
        <taxon>Moraceae</taxon>
        <taxon>Ficeae</taxon>
        <taxon>Ficus</taxon>
    </lineage>
</organism>
<comment type="caution">
    <text evidence="9">The sequence shown here is derived from an EMBL/GenBank/DDBJ whole genome shotgun (WGS) entry which is preliminary data.</text>
</comment>
<dbReference type="FunFam" id="1.20.1080.10:FF:000002">
    <property type="entry name" value="Probable aquaporin TIP1-1"/>
    <property type="match status" value="1"/>
</dbReference>
<dbReference type="GO" id="GO:0016020">
    <property type="term" value="C:membrane"/>
    <property type="evidence" value="ECO:0007669"/>
    <property type="project" value="UniProtKB-SubCell"/>
</dbReference>
<evidence type="ECO:0000256" key="1">
    <source>
        <dbReference type="ARBA" id="ARBA00004141"/>
    </source>
</evidence>
<feature type="transmembrane region" description="Helical" evidence="8">
    <location>
        <begin position="47"/>
        <end position="68"/>
    </location>
</feature>
<dbReference type="InterPro" id="IPR034294">
    <property type="entry name" value="Aquaporin_transptr"/>
</dbReference>
<dbReference type="GO" id="GO:0015250">
    <property type="term" value="F:water channel activity"/>
    <property type="evidence" value="ECO:0007669"/>
    <property type="project" value="TreeGrafter"/>
</dbReference>
<dbReference type="InterPro" id="IPR022357">
    <property type="entry name" value="MIP_CS"/>
</dbReference>
<dbReference type="PANTHER" id="PTHR45665:SF26">
    <property type="entry name" value="AQUAPORIN TIP4-1"/>
    <property type="match status" value="1"/>
</dbReference>
<dbReference type="InterPro" id="IPR000425">
    <property type="entry name" value="MIP"/>
</dbReference>
<evidence type="ECO:0008006" key="11">
    <source>
        <dbReference type="Google" id="ProtNLM"/>
    </source>
</evidence>
<feature type="transmembrane region" description="Helical" evidence="8">
    <location>
        <begin position="170"/>
        <end position="191"/>
    </location>
</feature>
<comment type="subcellular location">
    <subcellularLocation>
        <location evidence="1">Membrane</location>
        <topology evidence="1">Multi-pass membrane protein</topology>
    </subcellularLocation>
</comment>
<dbReference type="EMBL" id="BTGU01000010">
    <property type="protein sequence ID" value="GMN39962.1"/>
    <property type="molecule type" value="Genomic_DNA"/>
</dbReference>
<evidence type="ECO:0000256" key="3">
    <source>
        <dbReference type="ARBA" id="ARBA00022692"/>
    </source>
</evidence>
<feature type="transmembrane region" description="Helical" evidence="8">
    <location>
        <begin position="98"/>
        <end position="119"/>
    </location>
</feature>
<dbReference type="Proteomes" id="UP001187192">
    <property type="component" value="Unassembled WGS sequence"/>
</dbReference>
<evidence type="ECO:0000256" key="5">
    <source>
        <dbReference type="ARBA" id="ARBA00023136"/>
    </source>
</evidence>
<keyword evidence="3 7" id="KW-0812">Transmembrane</keyword>
<evidence type="ECO:0000256" key="7">
    <source>
        <dbReference type="RuleBase" id="RU000477"/>
    </source>
</evidence>
<feature type="transmembrane region" description="Helical" evidence="8">
    <location>
        <begin position="21"/>
        <end position="41"/>
    </location>
</feature>
<gene>
    <name evidence="9" type="ORF">TIFTF001_009189</name>
</gene>
<evidence type="ECO:0000313" key="9">
    <source>
        <dbReference type="EMBL" id="GMN39962.1"/>
    </source>
</evidence>
<comment type="similarity">
    <text evidence="6">Belongs to the MIP/aquaporin (TC 1.A.8) family. TIP (TC 1.A.8.10) subfamily.</text>
</comment>
<keyword evidence="10" id="KW-1185">Reference proteome</keyword>
<dbReference type="PANTHER" id="PTHR45665">
    <property type="entry name" value="AQUAPORIN-8"/>
    <property type="match status" value="1"/>
</dbReference>
<dbReference type="Gene3D" id="1.20.1080.10">
    <property type="entry name" value="Glycerol uptake facilitator protein"/>
    <property type="match status" value="1"/>
</dbReference>
<evidence type="ECO:0000313" key="10">
    <source>
        <dbReference type="Proteomes" id="UP001187192"/>
    </source>
</evidence>
<dbReference type="InterPro" id="IPR023271">
    <property type="entry name" value="Aquaporin-like"/>
</dbReference>
<dbReference type="Pfam" id="PF00230">
    <property type="entry name" value="MIP"/>
    <property type="match status" value="1"/>
</dbReference>
<dbReference type="AlphaFoldDB" id="A0AA87ZTG0"/>
<accession>A0AA87ZTG0</accession>
<name>A0AA87ZTG0_FICCA</name>